<dbReference type="GO" id="GO:0005771">
    <property type="term" value="C:multivesicular body"/>
    <property type="evidence" value="ECO:0007669"/>
    <property type="project" value="TreeGrafter"/>
</dbReference>
<evidence type="ECO:0000256" key="1">
    <source>
        <dbReference type="ARBA" id="ARBA00004177"/>
    </source>
</evidence>
<dbReference type="GO" id="GO:0000815">
    <property type="term" value="C:ESCRT III complex"/>
    <property type="evidence" value="ECO:0007669"/>
    <property type="project" value="TreeGrafter"/>
</dbReference>
<dbReference type="Gene3D" id="1.10.287.1060">
    <property type="entry name" value="ESAT-6-like"/>
    <property type="match status" value="1"/>
</dbReference>
<dbReference type="PANTHER" id="PTHR22761">
    <property type="entry name" value="CHARGED MULTIVESICULAR BODY PROTEIN"/>
    <property type="match status" value="1"/>
</dbReference>
<accession>A0AAD5DQG0</accession>
<feature type="coiled-coil region" evidence="4">
    <location>
        <begin position="31"/>
        <end position="94"/>
    </location>
</feature>
<dbReference type="AlphaFoldDB" id="A0AAD5DQG0"/>
<feature type="region of interest" description="Disordered" evidence="5">
    <location>
        <begin position="173"/>
        <end position="209"/>
    </location>
</feature>
<gene>
    <name evidence="6" type="ORF">COHA_005919</name>
</gene>
<sequence length="222" mass="24308">MQVAVRDGTTTSTVDAIQKLAESEDLLNKRRGLLEKKIAAELNKAKEYQKKNNKKGALAALRQKKMYEGQLEQIDNSLARLGEQRAALENLSAQAEVINALKVGADASKGAMKAMKIESVDQVLDDINDANDQMKQIQDALAMPTGLGAEMDEDDLLQELEELEDLEEEHLDELKHEAASVPATRIPQQALPELPSAPKTQAAPAKTPEELELEALEAEMAQ</sequence>
<evidence type="ECO:0000256" key="5">
    <source>
        <dbReference type="SAM" id="MobiDB-lite"/>
    </source>
</evidence>
<keyword evidence="7" id="KW-1185">Reference proteome</keyword>
<dbReference type="GO" id="GO:0009898">
    <property type="term" value="C:cytoplasmic side of plasma membrane"/>
    <property type="evidence" value="ECO:0007669"/>
    <property type="project" value="TreeGrafter"/>
</dbReference>
<dbReference type="Pfam" id="PF03357">
    <property type="entry name" value="Snf7"/>
    <property type="match status" value="1"/>
</dbReference>
<evidence type="ECO:0000313" key="7">
    <source>
        <dbReference type="Proteomes" id="UP001205105"/>
    </source>
</evidence>
<protein>
    <submittedName>
        <fullName evidence="6">Uncharacterized protein</fullName>
    </submittedName>
</protein>
<dbReference type="PANTHER" id="PTHR22761:SF10">
    <property type="entry name" value="GH13992P"/>
    <property type="match status" value="1"/>
</dbReference>
<evidence type="ECO:0000256" key="4">
    <source>
        <dbReference type="SAM" id="Coils"/>
    </source>
</evidence>
<evidence type="ECO:0000256" key="2">
    <source>
        <dbReference type="ARBA" id="ARBA00006190"/>
    </source>
</evidence>
<dbReference type="InterPro" id="IPR005024">
    <property type="entry name" value="Snf7_fam"/>
</dbReference>
<organism evidence="6 7">
    <name type="scientific">Chlorella ohadii</name>
    <dbReference type="NCBI Taxonomy" id="2649997"/>
    <lineage>
        <taxon>Eukaryota</taxon>
        <taxon>Viridiplantae</taxon>
        <taxon>Chlorophyta</taxon>
        <taxon>core chlorophytes</taxon>
        <taxon>Trebouxiophyceae</taxon>
        <taxon>Chlorellales</taxon>
        <taxon>Chlorellaceae</taxon>
        <taxon>Chlorella clade</taxon>
        <taxon>Chlorella</taxon>
    </lineage>
</organism>
<dbReference type="EMBL" id="JADXDR010000082">
    <property type="protein sequence ID" value="KAI7840376.1"/>
    <property type="molecule type" value="Genomic_DNA"/>
</dbReference>
<comment type="subcellular location">
    <subcellularLocation>
        <location evidence="1">Endosome</location>
    </subcellularLocation>
</comment>
<dbReference type="GO" id="GO:0032511">
    <property type="term" value="P:late endosome to vacuole transport via multivesicular body sorting pathway"/>
    <property type="evidence" value="ECO:0007669"/>
    <property type="project" value="TreeGrafter"/>
</dbReference>
<dbReference type="Gene3D" id="6.10.250.1710">
    <property type="match status" value="1"/>
</dbReference>
<name>A0AAD5DQG0_9CHLO</name>
<dbReference type="Proteomes" id="UP001205105">
    <property type="component" value="Unassembled WGS sequence"/>
</dbReference>
<keyword evidence="3" id="KW-0967">Endosome</keyword>
<evidence type="ECO:0000256" key="3">
    <source>
        <dbReference type="ARBA" id="ARBA00022753"/>
    </source>
</evidence>
<comment type="caution">
    <text evidence="6">The sequence shown here is derived from an EMBL/GenBank/DDBJ whole genome shotgun (WGS) entry which is preliminary data.</text>
</comment>
<evidence type="ECO:0000313" key="6">
    <source>
        <dbReference type="EMBL" id="KAI7840376.1"/>
    </source>
</evidence>
<proteinExistence type="inferred from homology"/>
<keyword evidence="4" id="KW-0175">Coiled coil</keyword>
<feature type="compositionally biased region" description="Low complexity" evidence="5">
    <location>
        <begin position="196"/>
        <end position="206"/>
    </location>
</feature>
<reference evidence="6" key="1">
    <citation type="submission" date="2020-11" db="EMBL/GenBank/DDBJ databases">
        <title>Chlorella ohadii genome sequencing and assembly.</title>
        <authorList>
            <person name="Murik O."/>
            <person name="Treves H."/>
            <person name="Kedem I."/>
            <person name="Shotland Y."/>
            <person name="Kaplan A."/>
        </authorList>
    </citation>
    <scope>NUCLEOTIDE SEQUENCE</scope>
    <source>
        <strain evidence="6">1</strain>
    </source>
</reference>
<comment type="similarity">
    <text evidence="2">Belongs to the SNF7 family.</text>
</comment>
<dbReference type="GO" id="GO:0006900">
    <property type="term" value="P:vesicle budding from membrane"/>
    <property type="evidence" value="ECO:0007669"/>
    <property type="project" value="TreeGrafter"/>
</dbReference>